<feature type="region of interest" description="Disordered" evidence="1">
    <location>
        <begin position="113"/>
        <end position="135"/>
    </location>
</feature>
<protein>
    <submittedName>
        <fullName evidence="2">Uncharacterized protein</fullName>
    </submittedName>
</protein>
<sequence>MAYHGSYYILWTQQTHLFNEIDLLRCHIANIERQLLRAQQTSDSQDTKRQDRRKAKWVANAQRKYLKDLERALHSLLNSLSACQSQIARVHIEASWQADQYGNAWATYHDSQYEDTTPTQETYQSQVRSSSPDSGFSEPALYAQPFDLDLTEVQSDHTFSHELQHPSPLTINTQVVHKTRTPIHTTSLSPSAEDFTPTPKASHKAISPLAPPFSPFVFAKANPPDPGLPINSKPLFTQPAWSSPLDWSEQVNEEMTPVLPKAEVEEQEAKKGFKRRYSVAAIELIETRLRHTRQVSDVARGLMVQG</sequence>
<reference evidence="2" key="1">
    <citation type="submission" date="2020-06" db="EMBL/GenBank/DDBJ databases">
        <authorList>
            <person name="Onetto C."/>
        </authorList>
    </citation>
    <scope>NUCLEOTIDE SEQUENCE</scope>
</reference>
<proteinExistence type="predicted"/>
<feature type="compositionally biased region" description="Polar residues" evidence="1">
    <location>
        <begin position="114"/>
        <end position="134"/>
    </location>
</feature>
<evidence type="ECO:0000313" key="3">
    <source>
        <dbReference type="Proteomes" id="UP000716446"/>
    </source>
</evidence>
<keyword evidence="3" id="KW-1185">Reference proteome</keyword>
<evidence type="ECO:0000313" key="2">
    <source>
        <dbReference type="EMBL" id="CAD0096993.1"/>
    </source>
</evidence>
<evidence type="ECO:0000256" key="1">
    <source>
        <dbReference type="SAM" id="MobiDB-lite"/>
    </source>
</evidence>
<dbReference type="EMBL" id="CAIJEN010000017">
    <property type="protein sequence ID" value="CAD0096993.1"/>
    <property type="molecule type" value="Genomic_DNA"/>
</dbReference>
<gene>
    <name evidence="2" type="ORF">AWRI4619_LOCUS9557</name>
</gene>
<accession>A0A9N8JZT6</accession>
<dbReference type="Proteomes" id="UP000716446">
    <property type="component" value="Unassembled WGS sequence"/>
</dbReference>
<organism evidence="2 3">
    <name type="scientific">Aureobasidium vineae</name>
    <dbReference type="NCBI Taxonomy" id="2773715"/>
    <lineage>
        <taxon>Eukaryota</taxon>
        <taxon>Fungi</taxon>
        <taxon>Dikarya</taxon>
        <taxon>Ascomycota</taxon>
        <taxon>Pezizomycotina</taxon>
        <taxon>Dothideomycetes</taxon>
        <taxon>Dothideomycetidae</taxon>
        <taxon>Dothideales</taxon>
        <taxon>Saccotheciaceae</taxon>
        <taxon>Aureobasidium</taxon>
    </lineage>
</organism>
<name>A0A9N8JZT6_9PEZI</name>
<dbReference type="AlphaFoldDB" id="A0A9N8JZT6"/>
<feature type="region of interest" description="Disordered" evidence="1">
    <location>
        <begin position="184"/>
        <end position="204"/>
    </location>
</feature>
<comment type="caution">
    <text evidence="2">The sequence shown here is derived from an EMBL/GenBank/DDBJ whole genome shotgun (WGS) entry which is preliminary data.</text>
</comment>